<proteinExistence type="predicted"/>
<protein>
    <submittedName>
        <fullName evidence="1">Uncharacterized protein</fullName>
    </submittedName>
</protein>
<gene>
    <name evidence="1" type="ORF">RFI_25065</name>
</gene>
<evidence type="ECO:0000313" key="1">
    <source>
        <dbReference type="EMBL" id="ETO12312.1"/>
    </source>
</evidence>
<name>X6MFV7_RETFI</name>
<organism evidence="1 2">
    <name type="scientific">Reticulomyxa filosa</name>
    <dbReference type="NCBI Taxonomy" id="46433"/>
    <lineage>
        <taxon>Eukaryota</taxon>
        <taxon>Sar</taxon>
        <taxon>Rhizaria</taxon>
        <taxon>Retaria</taxon>
        <taxon>Foraminifera</taxon>
        <taxon>Monothalamids</taxon>
        <taxon>Reticulomyxidae</taxon>
        <taxon>Reticulomyxa</taxon>
    </lineage>
</organism>
<dbReference type="Proteomes" id="UP000023152">
    <property type="component" value="Unassembled WGS sequence"/>
</dbReference>
<comment type="caution">
    <text evidence="1">The sequence shown here is derived from an EMBL/GenBank/DDBJ whole genome shotgun (WGS) entry which is preliminary data.</text>
</comment>
<sequence length="347" mass="39809">NSESEKQTLQEQYQLLQQQLQKKFFLKMTDCITLCLFFVIKKRNAELQASLKQSNDEDIKKWTSQKQQVKHLQIALKEIETQCLHSFDVWQETVVSLARSIERECSRQCAVVDTVKHLTRKVHSLTDQTTKIHNHNKQKMIVPFSLQIVELVTASSIPFVPKVKPITSDKAVMAYPSSFREREMVEMKDTSLVGAQEACLAPNLLSDVKETIHKVDSTNNGLLCQSVSETFRGQPFQDYNFNMHFRSEPRQPSFFRTKPKTWSAFDSDGESDKSALLANSSTQSIPKKQCQKQTYLQQLETLLHTTKQLMEESPEEKMIVQLLLSSKIQSIDSVKSGVPSEIFLVFL</sequence>
<dbReference type="AlphaFoldDB" id="X6MFV7"/>
<dbReference type="EMBL" id="ASPP01021529">
    <property type="protein sequence ID" value="ETO12312.1"/>
    <property type="molecule type" value="Genomic_DNA"/>
</dbReference>
<accession>X6MFV7</accession>
<feature type="non-terminal residue" evidence="1">
    <location>
        <position position="1"/>
    </location>
</feature>
<reference evidence="1 2" key="1">
    <citation type="journal article" date="2013" name="Curr. Biol.">
        <title>The Genome of the Foraminiferan Reticulomyxa filosa.</title>
        <authorList>
            <person name="Glockner G."/>
            <person name="Hulsmann N."/>
            <person name="Schleicher M."/>
            <person name="Noegel A.A."/>
            <person name="Eichinger L."/>
            <person name="Gallinger C."/>
            <person name="Pawlowski J."/>
            <person name="Sierra R."/>
            <person name="Euteneuer U."/>
            <person name="Pillet L."/>
            <person name="Moustafa A."/>
            <person name="Platzer M."/>
            <person name="Groth M."/>
            <person name="Szafranski K."/>
            <person name="Schliwa M."/>
        </authorList>
    </citation>
    <scope>NUCLEOTIDE SEQUENCE [LARGE SCALE GENOMIC DNA]</scope>
</reference>
<evidence type="ECO:0000313" key="2">
    <source>
        <dbReference type="Proteomes" id="UP000023152"/>
    </source>
</evidence>
<keyword evidence="2" id="KW-1185">Reference proteome</keyword>